<dbReference type="GO" id="GO:0003700">
    <property type="term" value="F:DNA-binding transcription factor activity"/>
    <property type="evidence" value="ECO:0007669"/>
    <property type="project" value="InterPro"/>
</dbReference>
<dbReference type="PROSITE" id="PS00031">
    <property type="entry name" value="NUCLEAR_REC_DBD_1"/>
    <property type="match status" value="1"/>
</dbReference>
<dbReference type="SUPFAM" id="SSF48508">
    <property type="entry name" value="Nuclear receptor ligand-binding domain"/>
    <property type="match status" value="1"/>
</dbReference>
<reference evidence="14 15" key="1">
    <citation type="submission" date="2020-04" db="EMBL/GenBank/DDBJ databases">
        <authorList>
            <person name="Laetsch R D."/>
            <person name="Stevens L."/>
            <person name="Kumar S."/>
            <person name="Blaxter L. M."/>
        </authorList>
    </citation>
    <scope>NUCLEOTIDE SEQUENCE [LARGE SCALE GENOMIC DNA]</scope>
</reference>
<dbReference type="Gene3D" id="3.30.50.10">
    <property type="entry name" value="Erythroid Transcription Factor GATA-1, subunit A"/>
    <property type="match status" value="1"/>
</dbReference>
<evidence type="ECO:0000313" key="15">
    <source>
        <dbReference type="Proteomes" id="UP000494206"/>
    </source>
</evidence>
<comment type="similarity">
    <text evidence="2 11">Belongs to the nuclear hormone receptor family.</text>
</comment>
<keyword evidence="10 11" id="KW-0539">Nucleus</keyword>
<comment type="subcellular location">
    <subcellularLocation>
        <location evidence="1 11">Nucleus</location>
    </subcellularLocation>
</comment>
<sequence length="400" mass="47048">MSSDQHSYAEISESKPTSLVCKICTHTAHGVHFGVSSCRACAAFFRRSVVLGKKYKCRGVNKLCPINAAERFLCRHCRFKKCIKVGMTADNVQWNRDVLSINEEKPKQKITRNIKRTSSPPALYDISDTMKRIEQIFSEPILPMHSEKYREMNTLQRLDWALKQHRIGQKDKRLITFRNFIDLGQIVSLNREEMCRVAKWMIHCDEFRDLQLNEKMSFFKLVWALWQKLERITRSIDVFGLQMYEDKIFIMSDKHAINMNKVQFDISPLTDLPVERIKSIFDPFCIRMFENIAKPLIDIKLESMEVTFMLCYLCFQISGKVLQGRILEASEKFMEKVSNNLHDYYEKDVKTKNYASRLIKIMSVLNAFQKIHSDRQEIIDLAKIFKIFKVRLTEPEVNIE</sequence>
<feature type="domain" description="Nuclear receptor" evidence="12">
    <location>
        <begin position="18"/>
        <end position="94"/>
    </location>
</feature>
<dbReference type="PANTHER" id="PTHR45680">
    <property type="entry name" value="NUCLEAR HORMONE RECEPTOR FAMILY"/>
    <property type="match status" value="1"/>
</dbReference>
<keyword evidence="3 11" id="KW-0479">Metal-binding</keyword>
<dbReference type="Pfam" id="PF00105">
    <property type="entry name" value="zf-C4"/>
    <property type="match status" value="1"/>
</dbReference>
<dbReference type="InterPro" id="IPR035500">
    <property type="entry name" value="NHR-like_dom_sf"/>
</dbReference>
<dbReference type="EMBL" id="CADEPM010000001">
    <property type="protein sequence ID" value="CAB3397634.1"/>
    <property type="molecule type" value="Genomic_DNA"/>
</dbReference>
<evidence type="ECO:0000256" key="1">
    <source>
        <dbReference type="ARBA" id="ARBA00004123"/>
    </source>
</evidence>
<dbReference type="PRINTS" id="PR00047">
    <property type="entry name" value="STROIDFINGER"/>
</dbReference>
<dbReference type="SMART" id="SM00430">
    <property type="entry name" value="HOLI"/>
    <property type="match status" value="1"/>
</dbReference>
<evidence type="ECO:0000256" key="2">
    <source>
        <dbReference type="ARBA" id="ARBA00005993"/>
    </source>
</evidence>
<protein>
    <submittedName>
        <fullName evidence="14">Uncharacterized protein</fullName>
    </submittedName>
</protein>
<dbReference type="InterPro" id="IPR013088">
    <property type="entry name" value="Znf_NHR/GATA"/>
</dbReference>
<name>A0A8S1EDK9_9PELO</name>
<keyword evidence="4 11" id="KW-0863">Zinc-finger</keyword>
<dbReference type="GO" id="GO:0005634">
    <property type="term" value="C:nucleus"/>
    <property type="evidence" value="ECO:0007669"/>
    <property type="project" value="UniProtKB-SubCell"/>
</dbReference>
<dbReference type="Proteomes" id="UP000494206">
    <property type="component" value="Unassembled WGS sequence"/>
</dbReference>
<evidence type="ECO:0000256" key="6">
    <source>
        <dbReference type="ARBA" id="ARBA00023015"/>
    </source>
</evidence>
<keyword evidence="15" id="KW-1185">Reference proteome</keyword>
<evidence type="ECO:0000256" key="3">
    <source>
        <dbReference type="ARBA" id="ARBA00022723"/>
    </source>
</evidence>
<dbReference type="OrthoDB" id="10018779at2759"/>
<dbReference type="Pfam" id="PF00104">
    <property type="entry name" value="Hormone_recep"/>
    <property type="match status" value="1"/>
</dbReference>
<dbReference type="SUPFAM" id="SSF57716">
    <property type="entry name" value="Glucocorticoid receptor-like (DNA-binding domain)"/>
    <property type="match status" value="1"/>
</dbReference>
<feature type="domain" description="NR LBD" evidence="13">
    <location>
        <begin position="150"/>
        <end position="400"/>
    </location>
</feature>
<keyword evidence="5 11" id="KW-0862">Zinc</keyword>
<keyword evidence="6 11" id="KW-0805">Transcription regulation</keyword>
<evidence type="ECO:0000256" key="8">
    <source>
        <dbReference type="ARBA" id="ARBA00023163"/>
    </source>
</evidence>
<accession>A0A8S1EDK9</accession>
<evidence type="ECO:0000256" key="11">
    <source>
        <dbReference type="RuleBase" id="RU004334"/>
    </source>
</evidence>
<dbReference type="AlphaFoldDB" id="A0A8S1EDK9"/>
<keyword evidence="7 11" id="KW-0238">DNA-binding</keyword>
<dbReference type="Gene3D" id="1.10.565.10">
    <property type="entry name" value="Retinoid X Receptor"/>
    <property type="match status" value="1"/>
</dbReference>
<dbReference type="GO" id="GO:0000978">
    <property type="term" value="F:RNA polymerase II cis-regulatory region sequence-specific DNA binding"/>
    <property type="evidence" value="ECO:0007669"/>
    <property type="project" value="InterPro"/>
</dbReference>
<dbReference type="GO" id="GO:0008270">
    <property type="term" value="F:zinc ion binding"/>
    <property type="evidence" value="ECO:0007669"/>
    <property type="project" value="UniProtKB-KW"/>
</dbReference>
<comment type="caution">
    <text evidence="14">The sequence shown here is derived from an EMBL/GenBank/DDBJ whole genome shotgun (WGS) entry which is preliminary data.</text>
</comment>
<evidence type="ECO:0000256" key="9">
    <source>
        <dbReference type="ARBA" id="ARBA00023170"/>
    </source>
</evidence>
<keyword evidence="8 11" id="KW-0804">Transcription</keyword>
<dbReference type="CDD" id="cd06960">
    <property type="entry name" value="NR_DBD_HNF4A"/>
    <property type="match status" value="1"/>
</dbReference>
<proteinExistence type="inferred from homology"/>
<dbReference type="PANTHER" id="PTHR45680:SF29">
    <property type="entry name" value="NUCLEAR HORMONE RECEPTOR FAMILY"/>
    <property type="match status" value="1"/>
</dbReference>
<evidence type="ECO:0000256" key="4">
    <source>
        <dbReference type="ARBA" id="ARBA00022771"/>
    </source>
</evidence>
<evidence type="ECO:0000259" key="12">
    <source>
        <dbReference type="PROSITE" id="PS51030"/>
    </source>
</evidence>
<evidence type="ECO:0000259" key="13">
    <source>
        <dbReference type="PROSITE" id="PS51843"/>
    </source>
</evidence>
<evidence type="ECO:0000256" key="5">
    <source>
        <dbReference type="ARBA" id="ARBA00022833"/>
    </source>
</evidence>
<dbReference type="PROSITE" id="PS51843">
    <property type="entry name" value="NR_LBD"/>
    <property type="match status" value="1"/>
</dbReference>
<dbReference type="InterPro" id="IPR051152">
    <property type="entry name" value="C.elegans_Orphan_NR"/>
</dbReference>
<dbReference type="PROSITE" id="PS51030">
    <property type="entry name" value="NUCLEAR_REC_DBD_2"/>
    <property type="match status" value="1"/>
</dbReference>
<dbReference type="InterPro" id="IPR001628">
    <property type="entry name" value="Znf_hrmn_rcpt"/>
</dbReference>
<keyword evidence="9 11" id="KW-0675">Receptor</keyword>
<dbReference type="SMART" id="SM00399">
    <property type="entry name" value="ZnF_C4"/>
    <property type="match status" value="1"/>
</dbReference>
<gene>
    <name evidence="14" type="ORF">CBOVIS_LOCUS1018</name>
</gene>
<evidence type="ECO:0000256" key="7">
    <source>
        <dbReference type="ARBA" id="ARBA00023125"/>
    </source>
</evidence>
<dbReference type="InterPro" id="IPR049636">
    <property type="entry name" value="HNF4-like_DBD"/>
</dbReference>
<evidence type="ECO:0000313" key="14">
    <source>
        <dbReference type="EMBL" id="CAB3397634.1"/>
    </source>
</evidence>
<organism evidence="14 15">
    <name type="scientific">Caenorhabditis bovis</name>
    <dbReference type="NCBI Taxonomy" id="2654633"/>
    <lineage>
        <taxon>Eukaryota</taxon>
        <taxon>Metazoa</taxon>
        <taxon>Ecdysozoa</taxon>
        <taxon>Nematoda</taxon>
        <taxon>Chromadorea</taxon>
        <taxon>Rhabditida</taxon>
        <taxon>Rhabditina</taxon>
        <taxon>Rhabditomorpha</taxon>
        <taxon>Rhabditoidea</taxon>
        <taxon>Rhabditidae</taxon>
        <taxon>Peloderinae</taxon>
        <taxon>Caenorhabditis</taxon>
    </lineage>
</organism>
<evidence type="ECO:0000256" key="10">
    <source>
        <dbReference type="ARBA" id="ARBA00023242"/>
    </source>
</evidence>
<dbReference type="InterPro" id="IPR000536">
    <property type="entry name" value="Nucl_hrmn_rcpt_lig-bd"/>
</dbReference>